<evidence type="ECO:0000313" key="4">
    <source>
        <dbReference type="Proteomes" id="UP000242180"/>
    </source>
</evidence>
<sequence length="174" mass="19981">MDKRGPPKDIDLPSTIVVYVLVCLLGIGMCFCLKRANRLLPNPLSFPLRPRASDRERRRRGYDQADEELGDPESREGLLASQDDIDDGEDQDADRLPPRTRYHSDEDEEEEQQQQTRKTTTHPRQSEEEFGDMQGAPASTQQQAEEQSTQQSQQKRTPVFNIADDEDEDEHPTR</sequence>
<organism evidence="3 4">
    <name type="scientific">Syncephalastrum racemosum</name>
    <name type="common">Filamentous fungus</name>
    <dbReference type="NCBI Taxonomy" id="13706"/>
    <lineage>
        <taxon>Eukaryota</taxon>
        <taxon>Fungi</taxon>
        <taxon>Fungi incertae sedis</taxon>
        <taxon>Mucoromycota</taxon>
        <taxon>Mucoromycotina</taxon>
        <taxon>Mucoromycetes</taxon>
        <taxon>Mucorales</taxon>
        <taxon>Syncephalastraceae</taxon>
        <taxon>Syncephalastrum</taxon>
    </lineage>
</organism>
<keyword evidence="4" id="KW-1185">Reference proteome</keyword>
<reference evidence="3 4" key="1">
    <citation type="submission" date="2016-07" db="EMBL/GenBank/DDBJ databases">
        <title>Pervasive Adenine N6-methylation of Active Genes in Fungi.</title>
        <authorList>
            <consortium name="DOE Joint Genome Institute"/>
            <person name="Mondo S.J."/>
            <person name="Dannebaum R.O."/>
            <person name="Kuo R.C."/>
            <person name="Labutti K."/>
            <person name="Haridas S."/>
            <person name="Kuo A."/>
            <person name="Salamov A."/>
            <person name="Ahrendt S.R."/>
            <person name="Lipzen A."/>
            <person name="Sullivan W."/>
            <person name="Andreopoulos W.B."/>
            <person name="Clum A."/>
            <person name="Lindquist E."/>
            <person name="Daum C."/>
            <person name="Ramamoorthy G.K."/>
            <person name="Gryganskyi A."/>
            <person name="Culley D."/>
            <person name="Magnuson J.K."/>
            <person name="James T.Y."/>
            <person name="O'Malley M.A."/>
            <person name="Stajich J.E."/>
            <person name="Spatafora J.W."/>
            <person name="Visel A."/>
            <person name="Grigoriev I.V."/>
        </authorList>
    </citation>
    <scope>NUCLEOTIDE SEQUENCE [LARGE SCALE GENOMIC DNA]</scope>
    <source>
        <strain evidence="3 4">NRRL 2496</strain>
    </source>
</reference>
<comment type="caution">
    <text evidence="3">The sequence shown here is derived from an EMBL/GenBank/DDBJ whole genome shotgun (WGS) entry which is preliminary data.</text>
</comment>
<feature type="region of interest" description="Disordered" evidence="1">
    <location>
        <begin position="42"/>
        <end position="174"/>
    </location>
</feature>
<keyword evidence="2" id="KW-0812">Transmembrane</keyword>
<keyword evidence="2" id="KW-1133">Transmembrane helix</keyword>
<feature type="compositionally biased region" description="Acidic residues" evidence="1">
    <location>
        <begin position="163"/>
        <end position="174"/>
    </location>
</feature>
<evidence type="ECO:0000256" key="2">
    <source>
        <dbReference type="SAM" id="Phobius"/>
    </source>
</evidence>
<dbReference type="OrthoDB" id="2277039at2759"/>
<dbReference type="InParanoid" id="A0A1X2HE36"/>
<feature type="transmembrane region" description="Helical" evidence="2">
    <location>
        <begin position="12"/>
        <end position="33"/>
    </location>
</feature>
<proteinExistence type="predicted"/>
<dbReference type="AlphaFoldDB" id="A0A1X2HE36"/>
<feature type="compositionally biased region" description="Low complexity" evidence="1">
    <location>
        <begin position="138"/>
        <end position="154"/>
    </location>
</feature>
<feature type="compositionally biased region" description="Acidic residues" evidence="1">
    <location>
        <begin position="83"/>
        <end position="92"/>
    </location>
</feature>
<protein>
    <submittedName>
        <fullName evidence="3">Uncharacterized protein</fullName>
    </submittedName>
</protein>
<name>A0A1X2HE36_SYNRA</name>
<keyword evidence="2" id="KW-0472">Membrane</keyword>
<evidence type="ECO:0000313" key="3">
    <source>
        <dbReference type="EMBL" id="ORY97235.1"/>
    </source>
</evidence>
<dbReference type="EMBL" id="MCGN01000004">
    <property type="protein sequence ID" value="ORY97235.1"/>
    <property type="molecule type" value="Genomic_DNA"/>
</dbReference>
<evidence type="ECO:0000256" key="1">
    <source>
        <dbReference type="SAM" id="MobiDB-lite"/>
    </source>
</evidence>
<accession>A0A1X2HE36</accession>
<dbReference type="Proteomes" id="UP000242180">
    <property type="component" value="Unassembled WGS sequence"/>
</dbReference>
<gene>
    <name evidence="3" type="ORF">BCR43DRAFT_233424</name>
</gene>
<dbReference type="OMA" id="FCLRKAN"/>